<protein>
    <submittedName>
        <fullName evidence="2">RimJ/RimL family protein N-acetyltransferase</fullName>
    </submittedName>
</protein>
<dbReference type="OrthoDB" id="3533156at2"/>
<dbReference type="RefSeq" id="WP_121160199.1">
    <property type="nucleotide sequence ID" value="NZ_RBKT01000001.1"/>
</dbReference>
<proteinExistence type="predicted"/>
<organism evidence="2 3">
    <name type="scientific">Micromonospora pisi</name>
    <dbReference type="NCBI Taxonomy" id="589240"/>
    <lineage>
        <taxon>Bacteria</taxon>
        <taxon>Bacillati</taxon>
        <taxon>Actinomycetota</taxon>
        <taxon>Actinomycetes</taxon>
        <taxon>Micromonosporales</taxon>
        <taxon>Micromonosporaceae</taxon>
        <taxon>Micromonospora</taxon>
    </lineage>
</organism>
<name>A0A495JT45_9ACTN</name>
<evidence type="ECO:0000259" key="1">
    <source>
        <dbReference type="PROSITE" id="PS51186"/>
    </source>
</evidence>
<keyword evidence="2" id="KW-0808">Transferase</keyword>
<dbReference type="EMBL" id="RBKT01000001">
    <property type="protein sequence ID" value="RKR92156.1"/>
    <property type="molecule type" value="Genomic_DNA"/>
</dbReference>
<dbReference type="InterPro" id="IPR000182">
    <property type="entry name" value="GNAT_dom"/>
</dbReference>
<feature type="domain" description="N-acetyltransferase" evidence="1">
    <location>
        <begin position="9"/>
        <end position="169"/>
    </location>
</feature>
<keyword evidence="3" id="KW-1185">Reference proteome</keyword>
<evidence type="ECO:0000313" key="3">
    <source>
        <dbReference type="Proteomes" id="UP000277671"/>
    </source>
</evidence>
<dbReference type="PANTHER" id="PTHR43792:SF1">
    <property type="entry name" value="N-ACETYLTRANSFERASE DOMAIN-CONTAINING PROTEIN"/>
    <property type="match status" value="1"/>
</dbReference>
<accession>A0A495JT45</accession>
<dbReference type="InterPro" id="IPR051531">
    <property type="entry name" value="N-acetyltransferase"/>
</dbReference>
<reference evidence="2 3" key="1">
    <citation type="submission" date="2018-10" db="EMBL/GenBank/DDBJ databases">
        <title>Sequencing the genomes of 1000 actinobacteria strains.</title>
        <authorList>
            <person name="Klenk H.-P."/>
        </authorList>
    </citation>
    <scope>NUCLEOTIDE SEQUENCE [LARGE SCALE GENOMIC DNA]</scope>
    <source>
        <strain evidence="2 3">DSM 45175</strain>
    </source>
</reference>
<evidence type="ECO:0000313" key="2">
    <source>
        <dbReference type="EMBL" id="RKR92156.1"/>
    </source>
</evidence>
<dbReference type="Gene3D" id="3.40.630.30">
    <property type="match status" value="1"/>
</dbReference>
<sequence>MATLTTPRLLLREMTVDDLDDMAALLGDPEVMRYYPRLLTRGEALGWIEWNRRLYRDRGFGLWIMSARDSGEFVGDCGLTVQRVDGVEEIEIGYHVRADLQGRGFASEAALACRDYARDVVGAERLIAIINPENLPSQRVAEKIGLALEKRTTDWGAGLREQVIYAGSW</sequence>
<dbReference type="PANTHER" id="PTHR43792">
    <property type="entry name" value="GNAT FAMILY, PUTATIVE (AFU_ORTHOLOGUE AFUA_3G00765)-RELATED-RELATED"/>
    <property type="match status" value="1"/>
</dbReference>
<dbReference type="PROSITE" id="PS51186">
    <property type="entry name" value="GNAT"/>
    <property type="match status" value="1"/>
</dbReference>
<gene>
    <name evidence="2" type="ORF">BDK92_6590</name>
</gene>
<comment type="caution">
    <text evidence="2">The sequence shown here is derived from an EMBL/GenBank/DDBJ whole genome shotgun (WGS) entry which is preliminary data.</text>
</comment>
<dbReference type="GO" id="GO:0016747">
    <property type="term" value="F:acyltransferase activity, transferring groups other than amino-acyl groups"/>
    <property type="evidence" value="ECO:0007669"/>
    <property type="project" value="InterPro"/>
</dbReference>
<dbReference type="AlphaFoldDB" id="A0A495JT45"/>
<dbReference type="Proteomes" id="UP000277671">
    <property type="component" value="Unassembled WGS sequence"/>
</dbReference>
<dbReference type="Pfam" id="PF13302">
    <property type="entry name" value="Acetyltransf_3"/>
    <property type="match status" value="1"/>
</dbReference>
<dbReference type="InterPro" id="IPR016181">
    <property type="entry name" value="Acyl_CoA_acyltransferase"/>
</dbReference>
<dbReference type="SUPFAM" id="SSF55729">
    <property type="entry name" value="Acyl-CoA N-acyltransferases (Nat)"/>
    <property type="match status" value="1"/>
</dbReference>